<protein>
    <submittedName>
        <fullName evidence="1">DUF4003 family protein</fullName>
    </submittedName>
</protein>
<sequence length="315" mass="36709">MDSELTLFKENMVQLKKDFRGMHKHVRAIIACQYTMKNELIDIHKFRQYDAKIKHSLGFFNRLSKDIRHCLVSLFMFIPDGESKLVQIKENYDRLTREKLPKSQQTYLATAFLSYKDETEQGPFIHRVCSIYRALKEKHPILVGAEDVPFCMLLAESSYDLETMMSVISETNPILKKHGYRKASERHRLAFLLVSISSHSKLPHVVDKCIHYHDELEREIGRIKPTQYTTIGLLASLDHQIKTNEIRSYYSTFLKQKSYLPQIRKEFHFPIAMNLFLITQMKNMPTINPILLTLAQVIIRLQSTNQVIATTSTTG</sequence>
<dbReference type="Pfam" id="PF13170">
    <property type="entry name" value="DUF4003"/>
    <property type="match status" value="1"/>
</dbReference>
<proteinExistence type="predicted"/>
<dbReference type="AlphaFoldDB" id="A0A6N8CQC7"/>
<accession>A0A6N8CQC7</accession>
<gene>
    <name evidence="1" type="ORF">GMB86_07530</name>
</gene>
<dbReference type="RefSeq" id="WP_155218326.1">
    <property type="nucleotide sequence ID" value="NZ_WNHB01000010.1"/>
</dbReference>
<dbReference type="OrthoDB" id="1778393at2"/>
<dbReference type="Proteomes" id="UP000440978">
    <property type="component" value="Unassembled WGS sequence"/>
</dbReference>
<evidence type="ECO:0000313" key="1">
    <source>
        <dbReference type="EMBL" id="MTT31860.1"/>
    </source>
</evidence>
<dbReference type="InterPro" id="IPR025062">
    <property type="entry name" value="DUF4003"/>
</dbReference>
<comment type="caution">
    <text evidence="1">The sequence shown here is derived from an EMBL/GenBank/DDBJ whole genome shotgun (WGS) entry which is preliminary data.</text>
</comment>
<evidence type="ECO:0000313" key="2">
    <source>
        <dbReference type="Proteomes" id="UP000440978"/>
    </source>
</evidence>
<dbReference type="EMBL" id="WNHB01000010">
    <property type="protein sequence ID" value="MTT31860.1"/>
    <property type="molecule type" value="Genomic_DNA"/>
</dbReference>
<organism evidence="1 2">
    <name type="scientific">Terrilactibacillus tamarindi</name>
    <dbReference type="NCBI Taxonomy" id="2599694"/>
    <lineage>
        <taxon>Bacteria</taxon>
        <taxon>Bacillati</taxon>
        <taxon>Bacillota</taxon>
        <taxon>Bacilli</taxon>
        <taxon>Bacillales</taxon>
        <taxon>Bacillaceae</taxon>
        <taxon>Terrilactibacillus</taxon>
    </lineage>
</organism>
<name>A0A6N8CQC7_9BACI</name>
<reference evidence="1 2" key="1">
    <citation type="submission" date="2019-11" db="EMBL/GenBank/DDBJ databases">
        <title>Terrilactibacillus tamarindus sp. nov. BCM23-1 isolated from bark of Tamarindus indica.</title>
        <authorList>
            <person name="Kingkaew E."/>
            <person name="Tanasupawat S."/>
        </authorList>
    </citation>
    <scope>NUCLEOTIDE SEQUENCE [LARGE SCALE GENOMIC DNA]</scope>
    <source>
        <strain evidence="1 2">BCM23-1</strain>
    </source>
</reference>
<keyword evidence="2" id="KW-1185">Reference proteome</keyword>